<keyword evidence="2" id="KW-1133">Transmembrane helix</keyword>
<evidence type="ECO:0000313" key="4">
    <source>
        <dbReference type="Proteomes" id="UP000094828"/>
    </source>
</evidence>
<dbReference type="AlphaFoldDB" id="A0A1C3EFW8"/>
<evidence type="ECO:0000313" key="3">
    <source>
        <dbReference type="EMBL" id="ODA32121.1"/>
    </source>
</evidence>
<proteinExistence type="predicted"/>
<feature type="region of interest" description="Disordered" evidence="1">
    <location>
        <begin position="43"/>
        <end position="69"/>
    </location>
</feature>
<gene>
    <name evidence="3" type="ORF">A6X21_21650</name>
</gene>
<accession>A0A1C3EFW8</accession>
<dbReference type="Proteomes" id="UP000094828">
    <property type="component" value="Unassembled WGS sequence"/>
</dbReference>
<name>A0A1C3EFW8_9PLAN</name>
<protein>
    <submittedName>
        <fullName evidence="3">Uncharacterized protein</fullName>
    </submittedName>
</protein>
<keyword evidence="4" id="KW-1185">Reference proteome</keyword>
<dbReference type="STRING" id="1841610.A6X21_21650"/>
<feature type="transmembrane region" description="Helical" evidence="2">
    <location>
        <begin position="20"/>
        <end position="39"/>
    </location>
</feature>
<keyword evidence="2" id="KW-0812">Transmembrane</keyword>
<sequence length="69" mass="7628">MASGFGAEPHGTMRISIKPLYIVFGVIFVLWLGSFWFLAPPEDGPHPQDQQARTSEDGQPLSDELMPVN</sequence>
<evidence type="ECO:0000256" key="1">
    <source>
        <dbReference type="SAM" id="MobiDB-lite"/>
    </source>
</evidence>
<keyword evidence="2" id="KW-0472">Membrane</keyword>
<reference evidence="3 4" key="1">
    <citation type="submission" date="2016-05" db="EMBL/GenBank/DDBJ databases">
        <title>Genomic and physiological characterization of Planctopirus sp. isolated from fresh water lake.</title>
        <authorList>
            <person name="Subhash Y."/>
            <person name="Ramana C."/>
        </authorList>
    </citation>
    <scope>NUCLEOTIDE SEQUENCE [LARGE SCALE GENOMIC DNA]</scope>
    <source>
        <strain evidence="3 4">JC280</strain>
    </source>
</reference>
<organism evidence="3 4">
    <name type="scientific">Planctopirus hydrillae</name>
    <dbReference type="NCBI Taxonomy" id="1841610"/>
    <lineage>
        <taxon>Bacteria</taxon>
        <taxon>Pseudomonadati</taxon>
        <taxon>Planctomycetota</taxon>
        <taxon>Planctomycetia</taxon>
        <taxon>Planctomycetales</taxon>
        <taxon>Planctomycetaceae</taxon>
        <taxon>Planctopirus</taxon>
    </lineage>
</organism>
<dbReference type="EMBL" id="LYDR01000071">
    <property type="protein sequence ID" value="ODA32121.1"/>
    <property type="molecule type" value="Genomic_DNA"/>
</dbReference>
<comment type="caution">
    <text evidence="3">The sequence shown here is derived from an EMBL/GenBank/DDBJ whole genome shotgun (WGS) entry which is preliminary data.</text>
</comment>
<evidence type="ECO:0000256" key="2">
    <source>
        <dbReference type="SAM" id="Phobius"/>
    </source>
</evidence>